<keyword evidence="1" id="KW-1133">Transmembrane helix</keyword>
<dbReference type="RefSeq" id="WP_188665441.1">
    <property type="nucleotide sequence ID" value="NZ_BMHV01000017.1"/>
</dbReference>
<keyword evidence="1" id="KW-0472">Membrane</keyword>
<keyword evidence="3" id="KW-1185">Reference proteome</keyword>
<feature type="transmembrane region" description="Helical" evidence="1">
    <location>
        <begin position="12"/>
        <end position="30"/>
    </location>
</feature>
<sequence>MAMDVLDLVARWLHVMGILVWVGHNFANVIQNPTYNMPQGKAPAADIEARFEAALRREHATFRYASIVVLGSGLFMLFYRDILWDVLRLNGSHAVLGMGVWCGLLMVLNLWLVLWPHQKKVIGFIPASFEERVRCSRITFLSSRTNTILSFPTVFFMAAGSHTSFLFGG</sequence>
<dbReference type="EMBL" id="BMHV01000017">
    <property type="protein sequence ID" value="GGF68956.1"/>
    <property type="molecule type" value="Genomic_DNA"/>
</dbReference>
<reference evidence="2" key="1">
    <citation type="journal article" date="2014" name="Int. J. Syst. Evol. Microbiol.">
        <title>Complete genome sequence of Corynebacterium casei LMG S-19264T (=DSM 44701T), isolated from a smear-ripened cheese.</title>
        <authorList>
            <consortium name="US DOE Joint Genome Institute (JGI-PGF)"/>
            <person name="Walter F."/>
            <person name="Albersmeier A."/>
            <person name="Kalinowski J."/>
            <person name="Ruckert C."/>
        </authorList>
    </citation>
    <scope>NUCLEOTIDE SEQUENCE</scope>
    <source>
        <strain evidence="2">CGMCC 1.15254</strain>
    </source>
</reference>
<evidence type="ECO:0000256" key="1">
    <source>
        <dbReference type="SAM" id="Phobius"/>
    </source>
</evidence>
<dbReference type="Proteomes" id="UP000632498">
    <property type="component" value="Unassembled WGS sequence"/>
</dbReference>
<organism evidence="2 3">
    <name type="scientific">Terasakiella brassicae</name>
    <dbReference type="NCBI Taxonomy" id="1634917"/>
    <lineage>
        <taxon>Bacteria</taxon>
        <taxon>Pseudomonadati</taxon>
        <taxon>Pseudomonadota</taxon>
        <taxon>Alphaproteobacteria</taxon>
        <taxon>Rhodospirillales</taxon>
        <taxon>Terasakiellaceae</taxon>
        <taxon>Terasakiella</taxon>
    </lineage>
</organism>
<protein>
    <submittedName>
        <fullName evidence="2">Membrane protein</fullName>
    </submittedName>
</protein>
<evidence type="ECO:0000313" key="2">
    <source>
        <dbReference type="EMBL" id="GGF68956.1"/>
    </source>
</evidence>
<feature type="transmembrane region" description="Helical" evidence="1">
    <location>
        <begin position="60"/>
        <end position="79"/>
    </location>
</feature>
<accession>A0A917FCV1</accession>
<keyword evidence="1" id="KW-0812">Transmembrane</keyword>
<feature type="transmembrane region" description="Helical" evidence="1">
    <location>
        <begin position="147"/>
        <end position="167"/>
    </location>
</feature>
<evidence type="ECO:0000313" key="3">
    <source>
        <dbReference type="Proteomes" id="UP000632498"/>
    </source>
</evidence>
<proteinExistence type="predicted"/>
<gene>
    <name evidence="2" type="ORF">GCM10011332_23900</name>
</gene>
<reference evidence="2" key="2">
    <citation type="submission" date="2020-09" db="EMBL/GenBank/DDBJ databases">
        <authorList>
            <person name="Sun Q."/>
            <person name="Zhou Y."/>
        </authorList>
    </citation>
    <scope>NUCLEOTIDE SEQUENCE</scope>
    <source>
        <strain evidence="2">CGMCC 1.15254</strain>
    </source>
</reference>
<name>A0A917FCV1_9PROT</name>
<comment type="caution">
    <text evidence="2">The sequence shown here is derived from an EMBL/GenBank/DDBJ whole genome shotgun (WGS) entry which is preliminary data.</text>
</comment>
<dbReference type="AlphaFoldDB" id="A0A917FCV1"/>
<feature type="transmembrane region" description="Helical" evidence="1">
    <location>
        <begin position="91"/>
        <end position="114"/>
    </location>
</feature>